<feature type="region of interest" description="Disordered" evidence="1">
    <location>
        <begin position="665"/>
        <end position="685"/>
    </location>
</feature>
<dbReference type="GO" id="GO:0019901">
    <property type="term" value="F:protein kinase binding"/>
    <property type="evidence" value="ECO:0007669"/>
    <property type="project" value="TreeGrafter"/>
</dbReference>
<feature type="region of interest" description="Disordered" evidence="1">
    <location>
        <begin position="597"/>
        <end position="619"/>
    </location>
</feature>
<dbReference type="Ensembl" id="ENSACLT00000069964.1">
    <property type="protein sequence ID" value="ENSACLP00000079851.1"/>
    <property type="gene ID" value="ENSACLG00000034604.1"/>
</dbReference>
<dbReference type="Pfam" id="PF22067">
    <property type="entry name" value="Cep192_D3"/>
    <property type="match status" value="1"/>
</dbReference>
<dbReference type="Pfam" id="PF22076">
    <property type="entry name" value="Cep192_D6"/>
    <property type="match status" value="1"/>
</dbReference>
<dbReference type="InterPro" id="IPR054089">
    <property type="entry name" value="Cep192-like_D3"/>
</dbReference>
<dbReference type="InterPro" id="IPR057665">
    <property type="entry name" value="CEP192_PLK4_bind"/>
</dbReference>
<evidence type="ECO:0000313" key="11">
    <source>
        <dbReference type="Proteomes" id="UP000265100"/>
    </source>
</evidence>
<dbReference type="PANTHER" id="PTHR16029">
    <property type="entry name" value="CENTROSOMAL PROTEIN OF 192 KDA"/>
    <property type="match status" value="1"/>
</dbReference>
<gene>
    <name evidence="10" type="primary">CEP192</name>
</gene>
<feature type="compositionally biased region" description="Polar residues" evidence="1">
    <location>
        <begin position="568"/>
        <end position="581"/>
    </location>
</feature>
<feature type="region of interest" description="Disordered" evidence="1">
    <location>
        <begin position="565"/>
        <end position="585"/>
    </location>
</feature>
<sequence length="1902" mass="207456">MADSFYKLEDEAFPSFLCKSLDSASGRPTLGNVTLGSGPGLPVAASTVAKIRRESDNRWEYAFESLFKSHHFTSSKLLNVLISSSFYNAVFLLQVFFKSSSPFLFANKISVKLLSLHSSVVQSIQVQALPSRVENNQVLREGVGSDHFSDSNSSFLANEKLMSVDITHILGVWSPDDDIDVNNLPDDELELYFNKLVPPAMQRGRVEGQEIPATVRLFPLYFADFADFTDLYILLDFQMPDVRLAATGMDSCPASDEDTEDELESARRSSDAARTRLLPSTSRQLVGQSNRPTFRPGLEGGSSEDEASSGRGGASSSGIGHRRSAEGQVINPPVTGITPIFNVCCVLKMLLFYFQMGDRVGPVGTGETSSSLGISGASQRLSHVSWSKALDRQEALVSTSAICNCSASATHNVVYQNEEGQWVTDLAYYSSFEKEIAGKASESAAQFETEDFVPASMIVKDQEEFEKEHQFMQVHITASPDNGTFHSDSSWKLPFNSHVLMRASQVSSEFLQGDESYLRLSFGQFFGQRSEALGCLGSSSDLVKRPSFGYIITSPEKREPFALIHPSELSNRDGSPSSDTMDLSEADKTLNPGVFVASAAHPDSSDGPSSDSNLANQSYALPDNNSSPLMLSISTIASAIADASISNDPSQLAAMIMELSKKSRARNRAESAKAGPAGSSTEEPTSALHVSIESLVSTIMLIIGKDCCSWNIYKIFFFFSASGRKGFSEQCMEETQCNFRPSTSPLTHSSPSQTSVPSPDGYCVTHCFYKMNAFNVCCCLVMLLMHFIEFIVCTCNKYMPFPAMRTGVSLSCITVPLSSSGQVVVPEELRFSHACCVGIASQTSLSLFNPSERWQQVSITVNSLAIDGEKVDSLPYQWLMVKNKTIIGPKSTEEQKVLFIPPHAGVYQCVLSVSSWPASAETEVAARANIFAKRVVLVAIAENPALEVEVGKSGCLDFGDLPGGGAKSLPLKLLNRTHATVPIRLVISANATAWRCFTFSKHPVTMTSEGTQPTGHMTPVSSPSVMNHVMHANYGENPESFMVWVHFKAPQKYTASSGELGPADEYSARVDIEVDSPGPSCVIRSIPLRARSGTARVHAPKDLQTVSLSAPLGKSSQQTLPLKNAGNIDVQLKLKVILTFTFLIGSGVWVSLCDILAVCGPGLTNNVPPILSNKQFVAWGGVTLGRAVQQKLVLRNNSTDATQQLRLLIRGQDQDCFQLQSLFSPEERLTRHGELSIRPREDVTVHLLFAPTRVACMLAKLEIKQSGVRPSQPGVKFTIPLSGYGGTSNIILEDQRKRADGYVATLTDIAVGCVSKVCLCVRNTGSRAAFIKAVAFSDVQTRSLMEPSVISLAPSQFVLKERTQEVITVLMKSTQREQNLCQLASALLATIYLFCGDEVSRQQYRRLLQSKPEVARKALSDNSLLKNIDFNEKFLGEEYVAEACDLPQRPNEAHIFYGNMSKVVVSLLGSTKNTDFEESEHALLGSSNGNVSLDVLPVKGPQGPALRVADLVVSLAGATSEFLLLLFLDGASTTSQVQIRNNTSRELSFDLSWPAHCLTITPQHGVIEPQCHLQILISPNPSLATKSSLLPWSGQIYVQCDGQQKFIKVQIRRDLALDVSTAPADTSLSALPPQAATPLLPVGRLTTRPSLTPQMPQAMVEINNKTIVFPTTPSGETSEAQLEVQNGNVEVRWYLSSFAPPYVKGVDNSGDVYRATYTTFRCSRVSGTLGAHEKMQVPITFLPRDRGDYAQFWDLECHPVSEPQQKTRIRLQLCGPQEGDCSLVKTETTVKTKKRPESSSSKIRGVYSPQDLYTFPATRVGESSSLKVNVRNNSSDMHELTFVNPSEPFYIKHSRYSLRSQHYLKLPVQFKPSTAGGHSGLLLIQSETSGSLVIQLTGEALP</sequence>
<dbReference type="Pfam" id="PF22066">
    <property type="entry name" value="Cep192_D8"/>
    <property type="match status" value="1"/>
</dbReference>
<dbReference type="GO" id="GO:0071539">
    <property type="term" value="P:protein localization to centrosome"/>
    <property type="evidence" value="ECO:0007669"/>
    <property type="project" value="InterPro"/>
</dbReference>
<dbReference type="Pfam" id="PF25765">
    <property type="entry name" value="PLK4_bind_CEP192"/>
    <property type="match status" value="1"/>
</dbReference>
<dbReference type="InterPro" id="IPR054087">
    <property type="entry name" value="Cep192-like_D7"/>
</dbReference>
<organism evidence="10 11">
    <name type="scientific">Astatotilapia calliptera</name>
    <name type="common">Eastern happy</name>
    <name type="synonym">Chromis callipterus</name>
    <dbReference type="NCBI Taxonomy" id="8154"/>
    <lineage>
        <taxon>Eukaryota</taxon>
        <taxon>Metazoa</taxon>
        <taxon>Chordata</taxon>
        <taxon>Craniata</taxon>
        <taxon>Vertebrata</taxon>
        <taxon>Euteleostomi</taxon>
        <taxon>Actinopterygii</taxon>
        <taxon>Neopterygii</taxon>
        <taxon>Teleostei</taxon>
        <taxon>Neoteleostei</taxon>
        <taxon>Acanthomorphata</taxon>
        <taxon>Ovalentaria</taxon>
        <taxon>Cichlomorphae</taxon>
        <taxon>Cichliformes</taxon>
        <taxon>Cichlidae</taxon>
        <taxon>African cichlids</taxon>
        <taxon>Pseudocrenilabrinae</taxon>
        <taxon>Haplochromini</taxon>
        <taxon>Astatotilapia</taxon>
    </lineage>
</organism>
<keyword evidence="11" id="KW-1185">Reference proteome</keyword>
<dbReference type="PANTHER" id="PTHR16029:SF11">
    <property type="entry name" value="CENTROSOMAL PROTEIN OF 192 KDA"/>
    <property type="match status" value="1"/>
</dbReference>
<feature type="domain" description="Cep192-like" evidence="9">
    <location>
        <begin position="1530"/>
        <end position="1612"/>
    </location>
</feature>
<dbReference type="GO" id="GO:0090307">
    <property type="term" value="P:mitotic spindle assembly"/>
    <property type="evidence" value="ECO:0007669"/>
    <property type="project" value="TreeGrafter"/>
</dbReference>
<dbReference type="InterPro" id="IPR054091">
    <property type="entry name" value="Cep192-like_D5"/>
</dbReference>
<dbReference type="InterPro" id="IPR054088">
    <property type="entry name" value="Cep192-like_D8"/>
</dbReference>
<feature type="domain" description="Cep192-like" evidence="4">
    <location>
        <begin position="1656"/>
        <end position="1776"/>
    </location>
</feature>
<feature type="region of interest" description="Disordered" evidence="1">
    <location>
        <begin position="250"/>
        <end position="331"/>
    </location>
</feature>
<dbReference type="InterPro" id="IPR039103">
    <property type="entry name" value="Spd-2/CEP192"/>
</dbReference>
<feature type="domain" description="Cep192-like" evidence="8">
    <location>
        <begin position="1292"/>
        <end position="1469"/>
    </location>
</feature>
<dbReference type="GO" id="GO:0090222">
    <property type="term" value="P:centrosome-templated microtubule nucleation"/>
    <property type="evidence" value="ECO:0007669"/>
    <property type="project" value="InterPro"/>
</dbReference>
<evidence type="ECO:0000259" key="8">
    <source>
        <dbReference type="Pfam" id="PF22074"/>
    </source>
</evidence>
<dbReference type="Pfam" id="PF25763">
    <property type="entry name" value="Aurora-A_bind_CEP192"/>
    <property type="match status" value="1"/>
</dbReference>
<reference evidence="10" key="3">
    <citation type="submission" date="2025-09" db="UniProtKB">
        <authorList>
            <consortium name="Ensembl"/>
        </authorList>
    </citation>
    <scope>IDENTIFICATION</scope>
</reference>
<accession>A0AAX7VVF7</accession>
<reference evidence="10" key="2">
    <citation type="submission" date="2025-08" db="UniProtKB">
        <authorList>
            <consortium name="Ensembl"/>
        </authorList>
    </citation>
    <scope>IDENTIFICATION</scope>
</reference>
<dbReference type="InterPro" id="IPR054090">
    <property type="entry name" value="Cep192_Spd-2-like_dom"/>
</dbReference>
<dbReference type="GO" id="GO:0005814">
    <property type="term" value="C:centriole"/>
    <property type="evidence" value="ECO:0007669"/>
    <property type="project" value="TreeGrafter"/>
</dbReference>
<evidence type="ECO:0000256" key="1">
    <source>
        <dbReference type="SAM" id="MobiDB-lite"/>
    </source>
</evidence>
<evidence type="ECO:0000259" key="4">
    <source>
        <dbReference type="Pfam" id="PF22065"/>
    </source>
</evidence>
<feature type="domain" description="Cep192-like" evidence="6">
    <location>
        <begin position="1098"/>
        <end position="1137"/>
    </location>
</feature>
<evidence type="ECO:0000259" key="3">
    <source>
        <dbReference type="Pfam" id="PF22064"/>
    </source>
</evidence>
<evidence type="ECO:0000259" key="2">
    <source>
        <dbReference type="Pfam" id="PF22060"/>
    </source>
</evidence>
<dbReference type="GO" id="GO:0005737">
    <property type="term" value="C:cytoplasm"/>
    <property type="evidence" value="ECO:0007669"/>
    <property type="project" value="TreeGrafter"/>
</dbReference>
<dbReference type="GO" id="GO:0051298">
    <property type="term" value="P:centrosome duplication"/>
    <property type="evidence" value="ECO:0007669"/>
    <property type="project" value="InterPro"/>
</dbReference>
<dbReference type="InterPro" id="IPR054086">
    <property type="entry name" value="Cep192-like_D2"/>
</dbReference>
<dbReference type="GO" id="GO:0000242">
    <property type="term" value="C:pericentriolar material"/>
    <property type="evidence" value="ECO:0007669"/>
    <property type="project" value="TreeGrafter"/>
</dbReference>
<feature type="compositionally biased region" description="Low complexity" evidence="1">
    <location>
        <begin position="597"/>
        <end position="612"/>
    </location>
</feature>
<feature type="domain" description="Cep192-like" evidence="2">
    <location>
        <begin position="820"/>
        <end position="941"/>
    </location>
</feature>
<name>A0AAX7VVF7_ASTCA</name>
<dbReference type="GeneTree" id="ENSGT00510000048187"/>
<feature type="compositionally biased region" description="Polar residues" evidence="1">
    <location>
        <begin position="278"/>
        <end position="292"/>
    </location>
</feature>
<protein>
    <recommendedName>
        <fullName evidence="12">Centrosomal protein 192</fullName>
    </recommendedName>
</protein>
<dbReference type="Pfam" id="PF22060">
    <property type="entry name" value="Cep192_D1"/>
    <property type="match status" value="1"/>
</dbReference>
<evidence type="ECO:0008006" key="12">
    <source>
        <dbReference type="Google" id="ProtNLM"/>
    </source>
</evidence>
<proteinExistence type="predicted"/>
<dbReference type="InterPro" id="IPR013783">
    <property type="entry name" value="Ig-like_fold"/>
</dbReference>
<dbReference type="Pfam" id="PF22074">
    <property type="entry name" value="Cep192_D5"/>
    <property type="match status" value="1"/>
</dbReference>
<dbReference type="CDD" id="cd21856">
    <property type="entry name" value="Plk4BD_Cep192"/>
    <property type="match status" value="1"/>
</dbReference>
<dbReference type="Gene3D" id="2.60.40.10">
    <property type="entry name" value="Immunoglobulins"/>
    <property type="match status" value="3"/>
</dbReference>
<feature type="compositionally biased region" description="Basic and acidic residues" evidence="1">
    <location>
        <begin position="264"/>
        <end position="274"/>
    </location>
</feature>
<reference evidence="10" key="1">
    <citation type="submission" date="2018-05" db="EMBL/GenBank/DDBJ databases">
        <authorList>
            <person name="Datahose"/>
        </authorList>
    </citation>
    <scope>NUCLEOTIDE SEQUENCE</scope>
</reference>
<evidence type="ECO:0000259" key="7">
    <source>
        <dbReference type="Pfam" id="PF22073"/>
    </source>
</evidence>
<feature type="domain" description="Cep192/Spd-2-like" evidence="7">
    <location>
        <begin position="1168"/>
        <end position="1286"/>
    </location>
</feature>
<dbReference type="InterPro" id="IPR057662">
    <property type="entry name" value="CEP192_Aurora-A_bind"/>
</dbReference>
<dbReference type="Proteomes" id="UP000265100">
    <property type="component" value="Chromosome 11"/>
</dbReference>
<evidence type="ECO:0000259" key="6">
    <source>
        <dbReference type="Pfam" id="PF22067"/>
    </source>
</evidence>
<evidence type="ECO:0000313" key="10">
    <source>
        <dbReference type="Ensembl" id="ENSACLP00000079851.1"/>
    </source>
</evidence>
<dbReference type="Pfam" id="PF22064">
    <property type="entry name" value="Cep192_D2"/>
    <property type="match status" value="1"/>
</dbReference>
<dbReference type="Pfam" id="PF22073">
    <property type="entry name" value="Cep192_D4"/>
    <property type="match status" value="1"/>
</dbReference>
<evidence type="ECO:0000259" key="9">
    <source>
        <dbReference type="Pfam" id="PF22076"/>
    </source>
</evidence>
<dbReference type="Pfam" id="PF22065">
    <property type="entry name" value="Cep192_D7"/>
    <property type="match status" value="1"/>
</dbReference>
<dbReference type="InterPro" id="IPR054085">
    <property type="entry name" value="Cep192-like_D1"/>
</dbReference>
<evidence type="ECO:0000259" key="5">
    <source>
        <dbReference type="Pfam" id="PF22066"/>
    </source>
</evidence>
<feature type="domain" description="Cep192-like" evidence="5">
    <location>
        <begin position="1803"/>
        <end position="1901"/>
    </location>
</feature>
<dbReference type="InterPro" id="IPR054092">
    <property type="entry name" value="Cep192-like_D6"/>
</dbReference>
<feature type="domain" description="Cep192-like" evidence="3">
    <location>
        <begin position="943"/>
        <end position="1095"/>
    </location>
</feature>